<accession>Q6BK89</accession>
<dbReference type="EMBL" id="CR382138">
    <property type="protein sequence ID" value="CAG89789.2"/>
    <property type="molecule type" value="Genomic_DNA"/>
</dbReference>
<dbReference type="OrthoDB" id="1938922at2759"/>
<dbReference type="InterPro" id="IPR045358">
    <property type="entry name" value="Ty3_capsid"/>
</dbReference>
<reference evidence="2 3" key="1">
    <citation type="journal article" date="2004" name="Nature">
        <title>Genome evolution in yeasts.</title>
        <authorList>
            <consortium name="Genolevures"/>
            <person name="Dujon B."/>
            <person name="Sherman D."/>
            <person name="Fischer G."/>
            <person name="Durrens P."/>
            <person name="Casaregola S."/>
            <person name="Lafontaine I."/>
            <person name="de Montigny J."/>
            <person name="Marck C."/>
            <person name="Neuveglise C."/>
            <person name="Talla E."/>
            <person name="Goffard N."/>
            <person name="Frangeul L."/>
            <person name="Aigle M."/>
            <person name="Anthouard V."/>
            <person name="Babour A."/>
            <person name="Barbe V."/>
            <person name="Barnay S."/>
            <person name="Blanchin S."/>
            <person name="Beckerich J.M."/>
            <person name="Beyne E."/>
            <person name="Bleykasten C."/>
            <person name="Boisrame A."/>
            <person name="Boyer J."/>
            <person name="Cattolico L."/>
            <person name="Confanioleri F."/>
            <person name="de Daruvar A."/>
            <person name="Despons L."/>
            <person name="Fabre E."/>
            <person name="Fairhead C."/>
            <person name="Ferry-Dumazet H."/>
            <person name="Groppi A."/>
            <person name="Hantraye F."/>
            <person name="Hennequin C."/>
            <person name="Jauniaux N."/>
            <person name="Joyet P."/>
            <person name="Kachouri R."/>
            <person name="Kerrest A."/>
            <person name="Koszul R."/>
            <person name="Lemaire M."/>
            <person name="Lesur I."/>
            <person name="Ma L."/>
            <person name="Muller H."/>
            <person name="Nicaud J.M."/>
            <person name="Nikolski M."/>
            <person name="Oztas S."/>
            <person name="Ozier-Kalogeropoulos O."/>
            <person name="Pellenz S."/>
            <person name="Potier S."/>
            <person name="Richard G.F."/>
            <person name="Straub M.L."/>
            <person name="Suleau A."/>
            <person name="Swennene D."/>
            <person name="Tekaia F."/>
            <person name="Wesolowski-Louvel M."/>
            <person name="Westhof E."/>
            <person name="Wirth B."/>
            <person name="Zeniou-Meyer M."/>
            <person name="Zivanovic I."/>
            <person name="Bolotin-Fukuhara M."/>
            <person name="Thierry A."/>
            <person name="Bouchier C."/>
            <person name="Caudron B."/>
            <person name="Scarpelli C."/>
            <person name="Gaillardin C."/>
            <person name="Weissenbach J."/>
            <person name="Wincker P."/>
            <person name="Souciet J.L."/>
        </authorList>
    </citation>
    <scope>NUCLEOTIDE SEQUENCE [LARGE SCALE GENOMIC DNA]</scope>
    <source>
        <strain evidence="3">ATCC 36239 / CBS 767 / BCRC 21394 / JCM 1990 / NBRC 0083 / IGC 2968</strain>
    </source>
</reference>
<protein>
    <submittedName>
        <fullName evidence="2">DEHA2F23914p</fullName>
    </submittedName>
</protein>
<organism evidence="2 3">
    <name type="scientific">Debaryomyces hansenii (strain ATCC 36239 / CBS 767 / BCRC 21394 / JCM 1990 / NBRC 0083 / IGC 2968)</name>
    <name type="common">Yeast</name>
    <name type="synonym">Torulaspora hansenii</name>
    <dbReference type="NCBI Taxonomy" id="284592"/>
    <lineage>
        <taxon>Eukaryota</taxon>
        <taxon>Fungi</taxon>
        <taxon>Dikarya</taxon>
        <taxon>Ascomycota</taxon>
        <taxon>Saccharomycotina</taxon>
        <taxon>Pichiomycetes</taxon>
        <taxon>Debaryomycetaceae</taxon>
        <taxon>Debaryomyces</taxon>
    </lineage>
</organism>
<proteinExistence type="predicted"/>
<dbReference type="AlphaFoldDB" id="Q6BK89"/>
<dbReference type="KEGG" id="dha:DEHA2F23914g"/>
<dbReference type="GeneID" id="2903177"/>
<evidence type="ECO:0000259" key="1">
    <source>
        <dbReference type="Pfam" id="PF19259"/>
    </source>
</evidence>
<dbReference type="Proteomes" id="UP000000599">
    <property type="component" value="Chromosome F"/>
</dbReference>
<dbReference type="VEuPathDB" id="FungiDB:DEHA2F23914g"/>
<name>Q6BK89_DEBHA</name>
<dbReference type="HOGENOM" id="CLU_2372763_0_0_1"/>
<dbReference type="InParanoid" id="Q6BK89"/>
<evidence type="ECO:0000313" key="3">
    <source>
        <dbReference type="Proteomes" id="UP000000599"/>
    </source>
</evidence>
<gene>
    <name evidence="2" type="ordered locus">DEHA2F23914g</name>
</gene>
<evidence type="ECO:0000313" key="2">
    <source>
        <dbReference type="EMBL" id="CAG89789.2"/>
    </source>
</evidence>
<dbReference type="RefSeq" id="XP_461382.2">
    <property type="nucleotide sequence ID" value="XM_461382.1"/>
</dbReference>
<keyword evidence="3" id="KW-1185">Reference proteome</keyword>
<dbReference type="Pfam" id="PF19259">
    <property type="entry name" value="Ty3_capsid"/>
    <property type="match status" value="1"/>
</dbReference>
<sequence>MSSQDKSQNFDGLKQTGKVKDFNAQFDSGVANLPAGQFSEQAKVDSYVQKLKYPVRNEVKYRYPDDIVEAQNIALAFEKPVYQPRRSNKNNGGKN</sequence>
<feature type="domain" description="Ty3 transposon capsid-like protein" evidence="1">
    <location>
        <begin position="7"/>
        <end position="91"/>
    </location>
</feature>